<dbReference type="Proteomes" id="UP000037460">
    <property type="component" value="Unassembled WGS sequence"/>
</dbReference>
<dbReference type="AlphaFoldDB" id="A0A0M0JXS7"/>
<protein>
    <submittedName>
        <fullName evidence="1">Uncharacterized protein</fullName>
    </submittedName>
</protein>
<accession>A0A0M0JXS7</accession>
<proteinExistence type="predicted"/>
<comment type="caution">
    <text evidence="1">The sequence shown here is derived from an EMBL/GenBank/DDBJ whole genome shotgun (WGS) entry which is preliminary data.</text>
</comment>
<gene>
    <name evidence="1" type="ORF">Ctob_014566</name>
</gene>
<dbReference type="EMBL" id="JWZX01002028">
    <property type="protein sequence ID" value="KOO31375.1"/>
    <property type="molecule type" value="Genomic_DNA"/>
</dbReference>
<dbReference type="Gene3D" id="3.40.50.300">
    <property type="entry name" value="P-loop containing nucleotide triphosphate hydrolases"/>
    <property type="match status" value="1"/>
</dbReference>
<dbReference type="InterPro" id="IPR027417">
    <property type="entry name" value="P-loop_NTPase"/>
</dbReference>
<sequence length="553" mass="61857">MSGYRRQASAELPQCSILFFFHIVKTAGTTMRTVLQRQAQLGDFEYIYTDTTRKPRWQLIMHQLSHKVAARRVIIEMHSEWGLPRAFFADVRRIRRLYEPLGCRVTLGTMLRHPFTFYLSWFNWRASNYMPLCMWDPPRDPQSRQLLGWGLPFVQATLEDSRGGRRMAIPPESAISVLDHFDVVGLTERFDESLLALGTASGMRHLGYARLAANNKPEHPKLAKKILEAVLRDLGVPSTKVAVGAENRRPGFFRRRRLNSSSEAGAKVDGMDMEGDRAWSPEAVEAIQRLDQESLRFSLKLQGYGRKPQPTKTDCNFYPCMMSLKQADGVLRSDLCAGISVYGTEHLLTLSREDGAESDRQLPILLRYREGELIEKFSNGQAGSTGAALGIELMARGDILSAAARRRLNPMQLMQMADGVSSFSEALLTCLSHNGWIPTGIELGTETGTGKARYREEVTNRDMGAFTAAAPSSVRVGEMVTMLRCVEAADGKDVLRVALEGPGEALLLSLYCAYRLPLLVASSLWEARAVTEERLPERLPGRALDLSRMAVKK</sequence>
<name>A0A0M0JXS7_9EUKA</name>
<dbReference type="OrthoDB" id="10638182at2759"/>
<reference evidence="2" key="1">
    <citation type="journal article" date="2015" name="PLoS Genet.">
        <title>Genome Sequence and Transcriptome Analyses of Chrysochromulina tobin: Metabolic Tools for Enhanced Algal Fitness in the Prominent Order Prymnesiales (Haptophyceae).</title>
        <authorList>
            <person name="Hovde B.T."/>
            <person name="Deodato C.R."/>
            <person name="Hunsperger H.M."/>
            <person name="Ryken S.A."/>
            <person name="Yost W."/>
            <person name="Jha R.K."/>
            <person name="Patterson J."/>
            <person name="Monnat R.J. Jr."/>
            <person name="Barlow S.B."/>
            <person name="Starkenburg S.R."/>
            <person name="Cattolico R.A."/>
        </authorList>
    </citation>
    <scope>NUCLEOTIDE SEQUENCE</scope>
    <source>
        <strain evidence="2">CCMP291</strain>
    </source>
</reference>
<evidence type="ECO:0000313" key="1">
    <source>
        <dbReference type="EMBL" id="KOO31375.1"/>
    </source>
</evidence>
<organism evidence="1 2">
    <name type="scientific">Chrysochromulina tobinii</name>
    <dbReference type="NCBI Taxonomy" id="1460289"/>
    <lineage>
        <taxon>Eukaryota</taxon>
        <taxon>Haptista</taxon>
        <taxon>Haptophyta</taxon>
        <taxon>Prymnesiophyceae</taxon>
        <taxon>Prymnesiales</taxon>
        <taxon>Chrysochromulinaceae</taxon>
        <taxon>Chrysochromulina</taxon>
    </lineage>
</organism>
<keyword evidence="2" id="KW-1185">Reference proteome</keyword>
<evidence type="ECO:0000313" key="2">
    <source>
        <dbReference type="Proteomes" id="UP000037460"/>
    </source>
</evidence>